<reference evidence="3" key="1">
    <citation type="submission" date="2016-06" db="UniProtKB">
        <authorList>
            <consortium name="WormBaseParasite"/>
        </authorList>
    </citation>
    <scope>IDENTIFICATION</scope>
</reference>
<gene>
    <name evidence="1" type="ORF">SSLN_LOCUS18566</name>
</gene>
<dbReference type="AlphaFoldDB" id="A0A183TQ18"/>
<dbReference type="EMBL" id="UYSU01044737">
    <property type="protein sequence ID" value="VDM04952.1"/>
    <property type="molecule type" value="Genomic_DNA"/>
</dbReference>
<evidence type="ECO:0000313" key="2">
    <source>
        <dbReference type="Proteomes" id="UP000275846"/>
    </source>
</evidence>
<evidence type="ECO:0000313" key="1">
    <source>
        <dbReference type="EMBL" id="VDM04952.1"/>
    </source>
</evidence>
<accession>A0A183TQ18</accession>
<keyword evidence="2" id="KW-1185">Reference proteome</keyword>
<name>A0A183TQ18_SCHSO</name>
<reference evidence="1 2" key="2">
    <citation type="submission" date="2018-11" db="EMBL/GenBank/DDBJ databases">
        <authorList>
            <consortium name="Pathogen Informatics"/>
        </authorList>
    </citation>
    <scope>NUCLEOTIDE SEQUENCE [LARGE SCALE GENOMIC DNA]</scope>
    <source>
        <strain evidence="1 2">NST_G2</strain>
    </source>
</reference>
<organism evidence="3">
    <name type="scientific">Schistocephalus solidus</name>
    <name type="common">Tapeworm</name>
    <dbReference type="NCBI Taxonomy" id="70667"/>
    <lineage>
        <taxon>Eukaryota</taxon>
        <taxon>Metazoa</taxon>
        <taxon>Spiralia</taxon>
        <taxon>Lophotrochozoa</taxon>
        <taxon>Platyhelminthes</taxon>
        <taxon>Cestoda</taxon>
        <taxon>Eucestoda</taxon>
        <taxon>Diphyllobothriidea</taxon>
        <taxon>Diphyllobothriidae</taxon>
        <taxon>Schistocephalus</taxon>
    </lineage>
</organism>
<sequence length="128" mass="14266">MEMSPWVLVDKGVKYDTTRTLKTFLKQLQIKPATWEDLARNRRGFRRTVRTGAAIYEANRIDAAKTNRVVRKSPAPRTNMANAQTLQHAHAVNAPSPAAARKITVVKLKQATIPPVPISRAILSRLLG</sequence>
<evidence type="ECO:0000313" key="3">
    <source>
        <dbReference type="WBParaSite" id="SSLN_0001926301-mRNA-1"/>
    </source>
</evidence>
<proteinExistence type="predicted"/>
<dbReference type="Proteomes" id="UP000275846">
    <property type="component" value="Unassembled WGS sequence"/>
</dbReference>
<protein>
    <submittedName>
        <fullName evidence="3">Histone H1</fullName>
    </submittedName>
</protein>
<dbReference type="WBParaSite" id="SSLN_0001926301-mRNA-1">
    <property type="protein sequence ID" value="SSLN_0001926301-mRNA-1"/>
    <property type="gene ID" value="SSLN_0001926301"/>
</dbReference>